<feature type="domain" description="Secretion system C-terminal sorting" evidence="2">
    <location>
        <begin position="484"/>
        <end position="547"/>
    </location>
</feature>
<dbReference type="RefSeq" id="WP_408084777.1">
    <property type="nucleotide sequence ID" value="NZ_JBELPZ010000007.1"/>
</dbReference>
<evidence type="ECO:0000259" key="2">
    <source>
        <dbReference type="Pfam" id="PF18962"/>
    </source>
</evidence>
<dbReference type="InterPro" id="IPR026444">
    <property type="entry name" value="Secre_tail"/>
</dbReference>
<dbReference type="EMBL" id="JBELPZ010000007">
    <property type="protein sequence ID" value="MFL9844527.1"/>
    <property type="molecule type" value="Genomic_DNA"/>
</dbReference>
<evidence type="ECO:0000256" key="1">
    <source>
        <dbReference type="ARBA" id="ARBA00022729"/>
    </source>
</evidence>
<dbReference type="Proteomes" id="UP001629156">
    <property type="component" value="Unassembled WGS sequence"/>
</dbReference>
<gene>
    <name evidence="3" type="ORF">ABS766_08855</name>
</gene>
<reference evidence="3 4" key="1">
    <citation type="submission" date="2024-06" db="EMBL/GenBank/DDBJ databases">
        <authorList>
            <person name="Kaempfer P."/>
            <person name="Viver T."/>
        </authorList>
    </citation>
    <scope>NUCLEOTIDE SEQUENCE [LARGE SCALE GENOMIC DNA]</scope>
    <source>
        <strain evidence="3 4">ST-119</strain>
    </source>
</reference>
<protein>
    <submittedName>
        <fullName evidence="3">T9SS type A sorting domain-containing protein</fullName>
    </submittedName>
</protein>
<comment type="caution">
    <text evidence="3">The sequence shown here is derived from an EMBL/GenBank/DDBJ whole genome shotgun (WGS) entry which is preliminary data.</text>
</comment>
<accession>A0ABW8YX66</accession>
<keyword evidence="1" id="KW-0732">Signal</keyword>
<evidence type="ECO:0000313" key="4">
    <source>
        <dbReference type="Proteomes" id="UP001629156"/>
    </source>
</evidence>
<name>A0ABW8YX66_9FLAO</name>
<organism evidence="3 4">
    <name type="scientific">Flavobacterium rhizosphaerae</name>
    <dbReference type="NCBI Taxonomy" id="3163298"/>
    <lineage>
        <taxon>Bacteria</taxon>
        <taxon>Pseudomonadati</taxon>
        <taxon>Bacteroidota</taxon>
        <taxon>Flavobacteriia</taxon>
        <taxon>Flavobacteriales</taxon>
        <taxon>Flavobacteriaceae</taxon>
        <taxon>Flavobacterium</taxon>
    </lineage>
</organism>
<sequence length="553" mass="58585">MMKNYNLTGKMIALIVAVVISFPVHAFGDIRVVPKTKKTKMVDGENFAHMAVSSGYNEDIIANGVGPLSATVTNDADNADYVFISQGFQLDENATPITFGLPENGVISNLTSPHTYQLASYSANNTLRLTTIGSEGTLEFSNAQSLEKLFLLVTSSNGADVTGTVNFSDGTTQEIGTYSVPGWFSASGLPMVATGVGRANIVTNQFDDFGNAPNLFQIEIMISEENQSKMVSGVTITKQNDETVFNLMGATGLLVTQAPENSDFLTIASGFNYDVVANGVGAMSTSTTNDVDDFDYVLISQGLQLTAEDTPITFGLPEDGIINNMAPGPDYQFGSYTANNVLRLSTGEAEGTVTFTTPKATETVYLLVTSSNGANVDVTLNFADGTTQEAGDFTVPGWFSNTGLEMVATAIGRGNIVTGQLDNFGNAPNLFQIVIPVAEANQSKQLEGVSATMAESESVFNLFAVSAVLTSLATQDFSIANASVYPNPVKDILTISDTSNINNISVYSLSGQLLKEERSNMSQVSFSGLATGVYFVKLTSATGSQKTIKVIKI</sequence>
<dbReference type="NCBIfam" id="TIGR04183">
    <property type="entry name" value="Por_Secre_tail"/>
    <property type="match status" value="1"/>
</dbReference>
<proteinExistence type="predicted"/>
<keyword evidence="4" id="KW-1185">Reference proteome</keyword>
<dbReference type="Pfam" id="PF18962">
    <property type="entry name" value="Por_Secre_tail"/>
    <property type="match status" value="1"/>
</dbReference>
<evidence type="ECO:0000313" key="3">
    <source>
        <dbReference type="EMBL" id="MFL9844527.1"/>
    </source>
</evidence>